<name>A0A813WEX0_9BILA</name>
<gene>
    <name evidence="2" type="ORF">OXX778_LOCUS9240</name>
</gene>
<keyword evidence="1" id="KW-0812">Transmembrane</keyword>
<keyword evidence="1" id="KW-0472">Membrane</keyword>
<proteinExistence type="predicted"/>
<feature type="transmembrane region" description="Helical" evidence="1">
    <location>
        <begin position="201"/>
        <end position="221"/>
    </location>
</feature>
<keyword evidence="1" id="KW-1133">Transmembrane helix</keyword>
<protein>
    <submittedName>
        <fullName evidence="2">Uncharacterized protein</fullName>
    </submittedName>
</protein>
<accession>A0A813WEX0</accession>
<evidence type="ECO:0000256" key="1">
    <source>
        <dbReference type="SAM" id="Phobius"/>
    </source>
</evidence>
<keyword evidence="3" id="KW-1185">Reference proteome</keyword>
<evidence type="ECO:0000313" key="3">
    <source>
        <dbReference type="Proteomes" id="UP000663879"/>
    </source>
</evidence>
<dbReference type="EMBL" id="CAJNOC010001347">
    <property type="protein sequence ID" value="CAF0856898.1"/>
    <property type="molecule type" value="Genomic_DNA"/>
</dbReference>
<dbReference type="Proteomes" id="UP000663879">
    <property type="component" value="Unassembled WGS sequence"/>
</dbReference>
<comment type="caution">
    <text evidence="2">The sequence shown here is derived from an EMBL/GenBank/DDBJ whole genome shotgun (WGS) entry which is preliminary data.</text>
</comment>
<sequence>MKQVIRSFENRINEHLVTEDGEGKELVLINNKGIIQKANCSKVKEIEIFEKLSECTNEARVFFKLDRKNSSGYLAQDLIIKERSTLRDCRDEMNIILPENKKKIQMKEKIIYFKNINEIAEVDFAREKNFSLEFKHFSNILDEFNLVKKIEEITSVSEGAQEKTYERIKLSNASIFETKIDLVEIKEKAVNWLERFTKKTFWYTGVLIICILFIFITYKLIVEKVLEKIFECCTKQKSEEAIQLQDTPAIEELEQVDTSFVWDQIMNERETLINIQRELNLDNQDFGNSESRRLF</sequence>
<evidence type="ECO:0000313" key="2">
    <source>
        <dbReference type="EMBL" id="CAF0856898.1"/>
    </source>
</evidence>
<dbReference type="AlphaFoldDB" id="A0A813WEX0"/>
<organism evidence="2 3">
    <name type="scientific">Brachionus calyciflorus</name>
    <dbReference type="NCBI Taxonomy" id="104777"/>
    <lineage>
        <taxon>Eukaryota</taxon>
        <taxon>Metazoa</taxon>
        <taxon>Spiralia</taxon>
        <taxon>Gnathifera</taxon>
        <taxon>Rotifera</taxon>
        <taxon>Eurotatoria</taxon>
        <taxon>Monogononta</taxon>
        <taxon>Pseudotrocha</taxon>
        <taxon>Ploima</taxon>
        <taxon>Brachionidae</taxon>
        <taxon>Brachionus</taxon>
    </lineage>
</organism>
<reference evidence="2" key="1">
    <citation type="submission" date="2021-02" db="EMBL/GenBank/DDBJ databases">
        <authorList>
            <person name="Nowell W R."/>
        </authorList>
    </citation>
    <scope>NUCLEOTIDE SEQUENCE</scope>
    <source>
        <strain evidence="2">Ploen Becks lab</strain>
    </source>
</reference>